<reference evidence="1 2" key="1">
    <citation type="journal article" date="2021" name="Elife">
        <title>Chloroplast acquisition without the gene transfer in kleptoplastic sea slugs, Plakobranchus ocellatus.</title>
        <authorList>
            <person name="Maeda T."/>
            <person name="Takahashi S."/>
            <person name="Yoshida T."/>
            <person name="Shimamura S."/>
            <person name="Takaki Y."/>
            <person name="Nagai Y."/>
            <person name="Toyoda A."/>
            <person name="Suzuki Y."/>
            <person name="Arimoto A."/>
            <person name="Ishii H."/>
            <person name="Satoh N."/>
            <person name="Nishiyama T."/>
            <person name="Hasebe M."/>
            <person name="Maruyama T."/>
            <person name="Minagawa J."/>
            <person name="Obokata J."/>
            <person name="Shigenobu S."/>
        </authorList>
    </citation>
    <scope>NUCLEOTIDE SEQUENCE [LARGE SCALE GENOMIC DNA]</scope>
</reference>
<keyword evidence="2" id="KW-1185">Reference proteome</keyword>
<comment type="caution">
    <text evidence="1">The sequence shown here is derived from an EMBL/GenBank/DDBJ whole genome shotgun (WGS) entry which is preliminary data.</text>
</comment>
<sequence length="160" mass="18385">MKTLYSDIVITNIQGKNSVVTIRMTAEKILDQFWKQQKESETSTEKFRIIYTAAKLILADIPVHIFSSSKTDISLKYEKLQDFRFEDITKKLDLLWNVSWPLRTLRIGWSGLMQTVSEGSYPGQSTITFLPMIDIELRVFYSPLCIKSSSQIQGQACAHI</sequence>
<evidence type="ECO:0000313" key="1">
    <source>
        <dbReference type="EMBL" id="GFN74417.1"/>
    </source>
</evidence>
<accession>A0AAV3XVN4</accession>
<dbReference type="Proteomes" id="UP000735302">
    <property type="component" value="Unassembled WGS sequence"/>
</dbReference>
<name>A0AAV3XVN4_9GAST</name>
<protein>
    <submittedName>
        <fullName evidence="1">Uncharacterized protein</fullName>
    </submittedName>
</protein>
<organism evidence="1 2">
    <name type="scientific">Plakobranchus ocellatus</name>
    <dbReference type="NCBI Taxonomy" id="259542"/>
    <lineage>
        <taxon>Eukaryota</taxon>
        <taxon>Metazoa</taxon>
        <taxon>Spiralia</taxon>
        <taxon>Lophotrochozoa</taxon>
        <taxon>Mollusca</taxon>
        <taxon>Gastropoda</taxon>
        <taxon>Heterobranchia</taxon>
        <taxon>Euthyneura</taxon>
        <taxon>Panpulmonata</taxon>
        <taxon>Sacoglossa</taxon>
        <taxon>Placobranchoidea</taxon>
        <taxon>Plakobranchidae</taxon>
        <taxon>Plakobranchus</taxon>
    </lineage>
</organism>
<dbReference type="AlphaFoldDB" id="A0AAV3XVN4"/>
<proteinExistence type="predicted"/>
<gene>
    <name evidence="1" type="ORF">PoB_000092300</name>
</gene>
<evidence type="ECO:0000313" key="2">
    <source>
        <dbReference type="Proteomes" id="UP000735302"/>
    </source>
</evidence>
<dbReference type="EMBL" id="BLXT01000089">
    <property type="protein sequence ID" value="GFN74417.1"/>
    <property type="molecule type" value="Genomic_DNA"/>
</dbReference>